<dbReference type="Proteomes" id="UP000178227">
    <property type="component" value="Unassembled WGS sequence"/>
</dbReference>
<evidence type="ECO:0000259" key="1">
    <source>
        <dbReference type="Pfam" id="PF00456"/>
    </source>
</evidence>
<dbReference type="Gene3D" id="3.40.50.970">
    <property type="match status" value="1"/>
</dbReference>
<dbReference type="AlphaFoldDB" id="A0A1F8G9V3"/>
<protein>
    <recommendedName>
        <fullName evidence="1">Transketolase N-terminal domain-containing protein</fullName>
    </recommendedName>
</protein>
<comment type="caution">
    <text evidence="2">The sequence shown here is derived from an EMBL/GenBank/DDBJ whole genome shotgun (WGS) entry which is preliminary data.</text>
</comment>
<dbReference type="EMBL" id="MGKI01000014">
    <property type="protein sequence ID" value="OGN22145.1"/>
    <property type="molecule type" value="Genomic_DNA"/>
</dbReference>
<proteinExistence type="predicted"/>
<dbReference type="CDD" id="cd02012">
    <property type="entry name" value="TPP_TK"/>
    <property type="match status" value="1"/>
</dbReference>
<evidence type="ECO:0000313" key="2">
    <source>
        <dbReference type="EMBL" id="OGN22145.1"/>
    </source>
</evidence>
<gene>
    <name evidence="2" type="ORF">A2918_03230</name>
</gene>
<dbReference type="InterPro" id="IPR029061">
    <property type="entry name" value="THDP-binding"/>
</dbReference>
<sequence length="215" mass="23531">MTVLKDKARQIRLLVLDMIYRAKTSHIGTAFSCADILAALYFGNVMNIQPESPSWPERDRFILSKGHGCSAFYAALALKGYFPLEILGQFSQDGSNISCHSTLGVLPGIEATGGSGGHGLSIGAGMALAAKLDSRSSQIFVLTGDGECQEGSIWEAAMFAGQHQLNNLTLIVDNNQLQILGKTREIINPEPLLDKFNAFNWQIKQNKYQESRFFS</sequence>
<feature type="domain" description="Transketolase N-terminal" evidence="1">
    <location>
        <begin position="6"/>
        <end position="208"/>
    </location>
</feature>
<dbReference type="InterPro" id="IPR005474">
    <property type="entry name" value="Transketolase_N"/>
</dbReference>
<accession>A0A1F8G9V3</accession>
<organism evidence="2 3">
    <name type="scientific">Candidatus Yanofskybacteria bacterium RIFCSPLOWO2_01_FULL_42_49</name>
    <dbReference type="NCBI Taxonomy" id="1802694"/>
    <lineage>
        <taxon>Bacteria</taxon>
        <taxon>Candidatus Yanofskyibacteriota</taxon>
    </lineage>
</organism>
<dbReference type="SUPFAM" id="SSF52518">
    <property type="entry name" value="Thiamin diphosphate-binding fold (THDP-binding)"/>
    <property type="match status" value="1"/>
</dbReference>
<dbReference type="PANTHER" id="PTHR47514:SF2">
    <property type="entry name" value="TRANSKETOLASE"/>
    <property type="match status" value="1"/>
</dbReference>
<dbReference type="PANTHER" id="PTHR47514">
    <property type="entry name" value="TRANSKETOLASE N-TERMINAL SECTION-RELATED"/>
    <property type="match status" value="1"/>
</dbReference>
<name>A0A1F8G9V3_9BACT</name>
<evidence type="ECO:0000313" key="3">
    <source>
        <dbReference type="Proteomes" id="UP000178227"/>
    </source>
</evidence>
<reference evidence="2 3" key="1">
    <citation type="journal article" date="2016" name="Nat. Commun.">
        <title>Thousands of microbial genomes shed light on interconnected biogeochemical processes in an aquifer system.</title>
        <authorList>
            <person name="Anantharaman K."/>
            <person name="Brown C.T."/>
            <person name="Hug L.A."/>
            <person name="Sharon I."/>
            <person name="Castelle C.J."/>
            <person name="Probst A.J."/>
            <person name="Thomas B.C."/>
            <person name="Singh A."/>
            <person name="Wilkins M.J."/>
            <person name="Karaoz U."/>
            <person name="Brodie E.L."/>
            <person name="Williams K.H."/>
            <person name="Hubbard S.S."/>
            <person name="Banfield J.F."/>
        </authorList>
    </citation>
    <scope>NUCLEOTIDE SEQUENCE [LARGE SCALE GENOMIC DNA]</scope>
</reference>
<dbReference type="Pfam" id="PF00456">
    <property type="entry name" value="Transketolase_N"/>
    <property type="match status" value="1"/>
</dbReference>
<dbReference type="STRING" id="1802694.A2918_03230"/>